<dbReference type="PRINTS" id="PR00080">
    <property type="entry name" value="SDRFAMILY"/>
</dbReference>
<dbReference type="EMBL" id="CP101987">
    <property type="protein sequence ID" value="UUI71141.1"/>
    <property type="molecule type" value="Genomic_DNA"/>
</dbReference>
<comment type="similarity">
    <text evidence="1">Belongs to the short-chain dehydrogenases/reductases (SDR) family.</text>
</comment>
<dbReference type="SUPFAM" id="SSF51735">
    <property type="entry name" value="NAD(P)-binding Rossmann-fold domains"/>
    <property type="match status" value="1"/>
</dbReference>
<keyword evidence="4" id="KW-1185">Reference proteome</keyword>
<dbReference type="PANTHER" id="PTHR42760:SF40">
    <property type="entry name" value="3-OXOACYL-[ACYL-CARRIER-PROTEIN] REDUCTASE, CHLOROPLASTIC"/>
    <property type="match status" value="1"/>
</dbReference>
<proteinExistence type="inferred from homology"/>
<gene>
    <name evidence="3" type="ORF">NP048_15290</name>
</gene>
<dbReference type="PANTHER" id="PTHR42760">
    <property type="entry name" value="SHORT-CHAIN DEHYDROGENASES/REDUCTASES FAMILY MEMBER"/>
    <property type="match status" value="1"/>
</dbReference>
<name>A0ABY5KNV0_9CELL</name>
<dbReference type="Gene3D" id="3.40.50.720">
    <property type="entry name" value="NAD(P)-binding Rossmann-like Domain"/>
    <property type="match status" value="1"/>
</dbReference>
<dbReference type="Pfam" id="PF13561">
    <property type="entry name" value="adh_short_C2"/>
    <property type="match status" value="1"/>
</dbReference>
<protein>
    <submittedName>
        <fullName evidence="3">SDR family oxidoreductase</fullName>
    </submittedName>
</protein>
<dbReference type="InterPro" id="IPR057326">
    <property type="entry name" value="KR_dom"/>
</dbReference>
<evidence type="ECO:0000313" key="3">
    <source>
        <dbReference type="EMBL" id="UUI71141.1"/>
    </source>
</evidence>
<dbReference type="CDD" id="cd05233">
    <property type="entry name" value="SDR_c"/>
    <property type="match status" value="1"/>
</dbReference>
<dbReference type="PRINTS" id="PR00081">
    <property type="entry name" value="GDHRDH"/>
</dbReference>
<reference evidence="3 4" key="1">
    <citation type="submission" date="2022-07" db="EMBL/GenBank/DDBJ databases">
        <title>Novel species in genus cellulomonas.</title>
        <authorList>
            <person name="Ye L."/>
        </authorList>
    </citation>
    <scope>NUCLEOTIDE SEQUENCE [LARGE SCALE GENOMIC DNA]</scope>
    <source>
        <strain evidence="4">zg-B89</strain>
    </source>
</reference>
<dbReference type="Proteomes" id="UP001316384">
    <property type="component" value="Chromosome"/>
</dbReference>
<dbReference type="InterPro" id="IPR020904">
    <property type="entry name" value="Sc_DH/Rdtase_CS"/>
</dbReference>
<evidence type="ECO:0000256" key="1">
    <source>
        <dbReference type="ARBA" id="ARBA00006484"/>
    </source>
</evidence>
<evidence type="ECO:0000259" key="2">
    <source>
        <dbReference type="SMART" id="SM00822"/>
    </source>
</evidence>
<organism evidence="3 4">
    <name type="scientific">Cellulomonas xiejunii</name>
    <dbReference type="NCBI Taxonomy" id="2968083"/>
    <lineage>
        <taxon>Bacteria</taxon>
        <taxon>Bacillati</taxon>
        <taxon>Actinomycetota</taxon>
        <taxon>Actinomycetes</taxon>
        <taxon>Micrococcales</taxon>
        <taxon>Cellulomonadaceae</taxon>
        <taxon>Cellulomonas</taxon>
    </lineage>
</organism>
<feature type="domain" description="Ketoreductase" evidence="2">
    <location>
        <begin position="8"/>
        <end position="187"/>
    </location>
</feature>
<dbReference type="PROSITE" id="PS00061">
    <property type="entry name" value="ADH_SHORT"/>
    <property type="match status" value="1"/>
</dbReference>
<dbReference type="SMART" id="SM00822">
    <property type="entry name" value="PKS_KR"/>
    <property type="match status" value="1"/>
</dbReference>
<evidence type="ECO:0000313" key="4">
    <source>
        <dbReference type="Proteomes" id="UP001316384"/>
    </source>
</evidence>
<dbReference type="InterPro" id="IPR036291">
    <property type="entry name" value="NAD(P)-bd_dom_sf"/>
</dbReference>
<accession>A0ABY5KNV0</accession>
<dbReference type="InterPro" id="IPR002347">
    <property type="entry name" value="SDR_fam"/>
</dbReference>
<dbReference type="RefSeq" id="WP_227576478.1">
    <property type="nucleotide sequence ID" value="NZ_CP101987.1"/>
</dbReference>
<sequence length="250" mass="24952">MTGPLQGRTALVTGGGTGIGRQVALALGHAGADVAVTYRTHDATDLVAELRALGRTAVAYELDATDPAAVREVVADAAAALGGHLDVLVNNAGGIVGRVPFAEVTPEHWRAVMDVNLTSTYLVTQAVLDVMPDGGRVVQVSSAAGQDGGGAGASAYAAAKAGVDGLTRALAKELGPRGITVNSVAPGFIGDTPFHERFTPDAGQRAAVAGTLVGRAGTPQDVAAAVVYLAGEPGFMTGAVLDLNGGGHLR</sequence>